<dbReference type="EMBL" id="BTRK01000002">
    <property type="protein sequence ID" value="GMR37161.1"/>
    <property type="molecule type" value="Genomic_DNA"/>
</dbReference>
<evidence type="ECO:0000256" key="2">
    <source>
        <dbReference type="ARBA" id="ARBA00008402"/>
    </source>
</evidence>
<feature type="compositionally biased region" description="Polar residues" evidence="7">
    <location>
        <begin position="401"/>
        <end position="418"/>
    </location>
</feature>
<feature type="compositionally biased region" description="Acidic residues" evidence="7">
    <location>
        <begin position="104"/>
        <end position="120"/>
    </location>
</feature>
<accession>A0AAN5CD58</accession>
<proteinExistence type="inferred from homology"/>
<comment type="subcellular location">
    <subcellularLocation>
        <location evidence="1">Nucleus</location>
    </subcellularLocation>
</comment>
<evidence type="ECO:0000256" key="7">
    <source>
        <dbReference type="SAM" id="MobiDB-lite"/>
    </source>
</evidence>
<dbReference type="Proteomes" id="UP001328107">
    <property type="component" value="Unassembled WGS sequence"/>
</dbReference>
<dbReference type="InterPro" id="IPR051730">
    <property type="entry name" value="NASP-like"/>
</dbReference>
<dbReference type="PANTHER" id="PTHR15081:SF1">
    <property type="entry name" value="NUCLEAR AUTOANTIGENIC SPERM PROTEIN"/>
    <property type="match status" value="1"/>
</dbReference>
<evidence type="ECO:0008006" key="10">
    <source>
        <dbReference type="Google" id="ProtNLM"/>
    </source>
</evidence>
<feature type="coiled-coil region" evidence="6">
    <location>
        <begin position="354"/>
        <end position="381"/>
    </location>
</feature>
<keyword evidence="9" id="KW-1185">Reference proteome</keyword>
<keyword evidence="4" id="KW-0802">TPR repeat</keyword>
<dbReference type="PANTHER" id="PTHR15081">
    <property type="entry name" value="NUCLEAR AUTOANTIGENIC SPERM PROTEIN NASP -RELATED"/>
    <property type="match status" value="1"/>
</dbReference>
<evidence type="ECO:0000256" key="3">
    <source>
        <dbReference type="ARBA" id="ARBA00022737"/>
    </source>
</evidence>
<keyword evidence="6" id="KW-0175">Coiled coil</keyword>
<feature type="region of interest" description="Disordered" evidence="7">
    <location>
        <begin position="101"/>
        <end position="234"/>
    </location>
</feature>
<feature type="region of interest" description="Disordered" evidence="7">
    <location>
        <begin position="1"/>
        <end position="21"/>
    </location>
</feature>
<dbReference type="GO" id="GO:0042393">
    <property type="term" value="F:histone binding"/>
    <property type="evidence" value="ECO:0007669"/>
    <property type="project" value="TreeGrafter"/>
</dbReference>
<dbReference type="GO" id="GO:0005654">
    <property type="term" value="C:nucleoplasm"/>
    <property type="evidence" value="ECO:0007669"/>
    <property type="project" value="TreeGrafter"/>
</dbReference>
<evidence type="ECO:0000313" key="8">
    <source>
        <dbReference type="EMBL" id="GMR37161.1"/>
    </source>
</evidence>
<reference evidence="9" key="1">
    <citation type="submission" date="2022-10" db="EMBL/GenBank/DDBJ databases">
        <title>Genome assembly of Pristionchus species.</title>
        <authorList>
            <person name="Yoshida K."/>
            <person name="Sommer R.J."/>
        </authorList>
    </citation>
    <scope>NUCLEOTIDE SEQUENCE [LARGE SCALE GENOMIC DNA]</scope>
    <source>
        <strain evidence="9">RS5460</strain>
    </source>
</reference>
<dbReference type="SMART" id="SM00028">
    <property type="entry name" value="TPR"/>
    <property type="match status" value="2"/>
</dbReference>
<keyword evidence="3" id="KW-0677">Repeat</keyword>
<evidence type="ECO:0000256" key="6">
    <source>
        <dbReference type="SAM" id="Coils"/>
    </source>
</evidence>
<name>A0AAN5CD58_9BILA</name>
<protein>
    <recommendedName>
        <fullName evidence="10">Tetratricopeptide SHNi-TPR domain-containing protein</fullName>
    </recommendedName>
</protein>
<dbReference type="InterPro" id="IPR019734">
    <property type="entry name" value="TPR_rpt"/>
</dbReference>
<gene>
    <name evidence="8" type="ORF">PMAYCL1PPCAC_07356</name>
</gene>
<feature type="compositionally biased region" description="Basic and acidic residues" evidence="7">
    <location>
        <begin position="137"/>
        <end position="153"/>
    </location>
</feature>
<sequence>PLNEESVQEVADEGREVQLTPEQKTAELAKLMAEGKRELKAGNFEGSSQKFGEAAEFAAKHYGDLAEESFEPNFQYGKALVELSIVESDLFKNALVDMVKKGEDETEEKDGDESMTEEEKEDVREMVAEALCENAEELEKKAAEGTEEQAKGDEAEEESKEEKTEEESKSDSKEEKTEAEKESAEETAAGDKEEENDKMEEGAENEEAMNEEDAEKEDIEDGDEEDEEEDLDNNQLAWEALEVASRIADKMIAETSDVTWKRRRADVFVQLAQCAANDEKYEMALEDLGRALDLMTEMETFKEDRLTAEIYFHTGRINRLRNEFTLAEESFNKAVGAFEILLAQKKSEGGENPTDEQKEDMKDLEAVINDFKERAEDCKASEVQKKMMATMVEKEKEENPSILTSSNANSDPTANDISSLVRKKRAHDDSEAEKEVKKAKSEGEEEMRDENVAV</sequence>
<feature type="compositionally biased region" description="Acidic residues" evidence="7">
    <location>
        <begin position="192"/>
        <end position="232"/>
    </location>
</feature>
<feature type="region of interest" description="Disordered" evidence="7">
    <location>
        <begin position="389"/>
        <end position="454"/>
    </location>
</feature>
<dbReference type="Gene3D" id="1.25.40.10">
    <property type="entry name" value="Tetratricopeptide repeat domain"/>
    <property type="match status" value="1"/>
</dbReference>
<dbReference type="AlphaFoldDB" id="A0AAN5CD58"/>
<dbReference type="InterPro" id="IPR011990">
    <property type="entry name" value="TPR-like_helical_dom_sf"/>
</dbReference>
<evidence type="ECO:0000256" key="4">
    <source>
        <dbReference type="ARBA" id="ARBA00022803"/>
    </source>
</evidence>
<dbReference type="GO" id="GO:0006335">
    <property type="term" value="P:DNA replication-dependent chromatin assembly"/>
    <property type="evidence" value="ECO:0007669"/>
    <property type="project" value="TreeGrafter"/>
</dbReference>
<evidence type="ECO:0000256" key="5">
    <source>
        <dbReference type="ARBA" id="ARBA00023242"/>
    </source>
</evidence>
<comment type="similarity">
    <text evidence="2">Belongs to the NASP family.</text>
</comment>
<feature type="compositionally biased region" description="Acidic residues" evidence="7">
    <location>
        <begin position="1"/>
        <end position="11"/>
    </location>
</feature>
<organism evidence="8 9">
    <name type="scientific">Pristionchus mayeri</name>
    <dbReference type="NCBI Taxonomy" id="1317129"/>
    <lineage>
        <taxon>Eukaryota</taxon>
        <taxon>Metazoa</taxon>
        <taxon>Ecdysozoa</taxon>
        <taxon>Nematoda</taxon>
        <taxon>Chromadorea</taxon>
        <taxon>Rhabditida</taxon>
        <taxon>Rhabditina</taxon>
        <taxon>Diplogasteromorpha</taxon>
        <taxon>Diplogasteroidea</taxon>
        <taxon>Neodiplogasteridae</taxon>
        <taxon>Pristionchus</taxon>
    </lineage>
</organism>
<comment type="caution">
    <text evidence="8">The sequence shown here is derived from an EMBL/GenBank/DDBJ whole genome shotgun (WGS) entry which is preliminary data.</text>
</comment>
<feature type="compositionally biased region" description="Basic and acidic residues" evidence="7">
    <location>
        <begin position="160"/>
        <end position="184"/>
    </location>
</feature>
<keyword evidence="5" id="KW-0539">Nucleus</keyword>
<dbReference type="SUPFAM" id="SSF48452">
    <property type="entry name" value="TPR-like"/>
    <property type="match status" value="1"/>
</dbReference>
<evidence type="ECO:0000313" key="9">
    <source>
        <dbReference type="Proteomes" id="UP001328107"/>
    </source>
</evidence>
<dbReference type="GO" id="GO:0034080">
    <property type="term" value="P:CENP-A containing chromatin assembly"/>
    <property type="evidence" value="ECO:0007669"/>
    <property type="project" value="TreeGrafter"/>
</dbReference>
<feature type="non-terminal residue" evidence="8">
    <location>
        <position position="1"/>
    </location>
</feature>
<evidence type="ECO:0000256" key="1">
    <source>
        <dbReference type="ARBA" id="ARBA00004123"/>
    </source>
</evidence>
<feature type="compositionally biased region" description="Basic and acidic residues" evidence="7">
    <location>
        <begin position="426"/>
        <end position="442"/>
    </location>
</feature>